<keyword evidence="5 7" id="KW-1133">Transmembrane helix</keyword>
<keyword evidence="6 7" id="KW-0472">Membrane</keyword>
<evidence type="ECO:0000256" key="4">
    <source>
        <dbReference type="ARBA" id="ARBA00022692"/>
    </source>
</evidence>
<dbReference type="AlphaFoldDB" id="A0AAN4W0Q6"/>
<sequence>MDCGKVCESKQFIMGIISWIIFGLIAGILSKWIMPGNDPGGFIVTIIIGIAGAVVGGFIGSLLGFGGVDGFNIGSFAIAVVGGLVVLWGYRKIKG</sequence>
<protein>
    <submittedName>
        <fullName evidence="8">Membrane protein</fullName>
    </submittedName>
</protein>
<keyword evidence="3" id="KW-1003">Cell membrane</keyword>
<feature type="transmembrane region" description="Helical" evidence="7">
    <location>
        <begin position="12"/>
        <end position="30"/>
    </location>
</feature>
<name>A0AAN4W0Q6_9BACT</name>
<comment type="similarity">
    <text evidence="2">Belongs to the UPF0410 family.</text>
</comment>
<gene>
    <name evidence="8" type="ORF">PEDI_29070</name>
</gene>
<dbReference type="EMBL" id="BQKE01000001">
    <property type="protein sequence ID" value="GJM62355.1"/>
    <property type="molecule type" value="Genomic_DNA"/>
</dbReference>
<evidence type="ECO:0000256" key="1">
    <source>
        <dbReference type="ARBA" id="ARBA00004651"/>
    </source>
</evidence>
<reference evidence="8 9" key="1">
    <citation type="submission" date="2021-12" db="EMBL/GenBank/DDBJ databases">
        <title>Genome sequencing of bacteria with rrn-lacking chromosome and rrn-plasmid.</title>
        <authorList>
            <person name="Anda M."/>
            <person name="Iwasaki W."/>
        </authorList>
    </citation>
    <scope>NUCLEOTIDE SEQUENCE [LARGE SCALE GENOMIC DNA]</scope>
    <source>
        <strain evidence="8 9">NBRC 15940</strain>
    </source>
</reference>
<feature type="transmembrane region" description="Helical" evidence="7">
    <location>
        <begin position="71"/>
        <end position="90"/>
    </location>
</feature>
<dbReference type="PANTHER" id="PTHR33884">
    <property type="entry name" value="UPF0410 PROTEIN YMGE"/>
    <property type="match status" value="1"/>
</dbReference>
<feature type="transmembrane region" description="Helical" evidence="7">
    <location>
        <begin position="42"/>
        <end position="65"/>
    </location>
</feature>
<dbReference type="InterPro" id="IPR007341">
    <property type="entry name" value="Transgly_assoc"/>
</dbReference>
<comment type="subcellular location">
    <subcellularLocation>
        <location evidence="1">Cell membrane</location>
        <topology evidence="1">Multi-pass membrane protein</topology>
    </subcellularLocation>
</comment>
<dbReference type="Pfam" id="PF04226">
    <property type="entry name" value="Transgly_assoc"/>
    <property type="match status" value="1"/>
</dbReference>
<proteinExistence type="inferred from homology"/>
<keyword evidence="9" id="KW-1185">Reference proteome</keyword>
<evidence type="ECO:0000256" key="2">
    <source>
        <dbReference type="ARBA" id="ARBA00011006"/>
    </source>
</evidence>
<evidence type="ECO:0000256" key="6">
    <source>
        <dbReference type="ARBA" id="ARBA00023136"/>
    </source>
</evidence>
<comment type="caution">
    <text evidence="8">The sequence shown here is derived from an EMBL/GenBank/DDBJ whole genome shotgun (WGS) entry which is preliminary data.</text>
</comment>
<dbReference type="PANTHER" id="PTHR33884:SF4">
    <property type="entry name" value="UPF0410 PROTEIN YEAQ"/>
    <property type="match status" value="1"/>
</dbReference>
<evidence type="ECO:0000256" key="3">
    <source>
        <dbReference type="ARBA" id="ARBA00022475"/>
    </source>
</evidence>
<organism evidence="8 9">
    <name type="scientific">Persicobacter diffluens</name>
    <dbReference type="NCBI Taxonomy" id="981"/>
    <lineage>
        <taxon>Bacteria</taxon>
        <taxon>Pseudomonadati</taxon>
        <taxon>Bacteroidota</taxon>
        <taxon>Cytophagia</taxon>
        <taxon>Cytophagales</taxon>
        <taxon>Persicobacteraceae</taxon>
        <taxon>Persicobacter</taxon>
    </lineage>
</organism>
<evidence type="ECO:0000313" key="8">
    <source>
        <dbReference type="EMBL" id="GJM62355.1"/>
    </source>
</evidence>
<evidence type="ECO:0000256" key="7">
    <source>
        <dbReference type="SAM" id="Phobius"/>
    </source>
</evidence>
<evidence type="ECO:0000313" key="9">
    <source>
        <dbReference type="Proteomes" id="UP001310022"/>
    </source>
</evidence>
<keyword evidence="4 7" id="KW-0812">Transmembrane</keyword>
<dbReference type="Proteomes" id="UP001310022">
    <property type="component" value="Unassembled WGS sequence"/>
</dbReference>
<evidence type="ECO:0000256" key="5">
    <source>
        <dbReference type="ARBA" id="ARBA00022989"/>
    </source>
</evidence>
<accession>A0AAN4W0Q6</accession>
<dbReference type="GO" id="GO:0005886">
    <property type="term" value="C:plasma membrane"/>
    <property type="evidence" value="ECO:0007669"/>
    <property type="project" value="UniProtKB-SubCell"/>
</dbReference>